<organism evidence="1 2">
    <name type="scientific">Saccharomonospora marina XMU15</name>
    <dbReference type="NCBI Taxonomy" id="882083"/>
    <lineage>
        <taxon>Bacteria</taxon>
        <taxon>Bacillati</taxon>
        <taxon>Actinomycetota</taxon>
        <taxon>Actinomycetes</taxon>
        <taxon>Pseudonocardiales</taxon>
        <taxon>Pseudonocardiaceae</taxon>
        <taxon>Saccharomonospora</taxon>
    </lineage>
</organism>
<dbReference type="RefSeq" id="WP_009152824.1">
    <property type="nucleotide sequence ID" value="NZ_CM001439.1"/>
</dbReference>
<sequence length="210" mass="22968">MMFVEVLTTRGSLTERQRERINTRFIEQMTGHGEAGAEGGAPEEVLQTARGLFQLTFHEADGWFVGAQRIADGQQARFVVRASVPQAWLQETSAHLIKTMTGILAEIDGGERLYEEPHAWIHVVGIADGSIGVFGQPHSGNDIVKLITKSHRESPKPPSDLPAEKGFDPVCGMTVPWKHAAGTAEHEGVRYAFCSSGCHEVFVEEHPEAA</sequence>
<evidence type="ECO:0000313" key="2">
    <source>
        <dbReference type="Proteomes" id="UP000004926"/>
    </source>
</evidence>
<dbReference type="AlphaFoldDB" id="H5WWF4"/>
<proteinExistence type="predicted"/>
<dbReference type="STRING" id="882083.SacmaDRAFT_1155"/>
<dbReference type="Proteomes" id="UP000004926">
    <property type="component" value="Chromosome"/>
</dbReference>
<evidence type="ECO:0008006" key="3">
    <source>
        <dbReference type="Google" id="ProtNLM"/>
    </source>
</evidence>
<keyword evidence="2" id="KW-1185">Reference proteome</keyword>
<evidence type="ECO:0000313" key="1">
    <source>
        <dbReference type="EMBL" id="EHR49438.1"/>
    </source>
</evidence>
<protein>
    <recommendedName>
        <fullName evidence="3">TRASH domain-containing protein</fullName>
    </recommendedName>
</protein>
<accession>H5WWF4</accession>
<dbReference type="EMBL" id="CM001439">
    <property type="protein sequence ID" value="EHR49438.1"/>
    <property type="molecule type" value="Genomic_DNA"/>
</dbReference>
<dbReference type="eggNOG" id="ENOG502ZSJV">
    <property type="taxonomic scope" value="Bacteria"/>
</dbReference>
<dbReference type="HOGENOM" id="CLU_1330801_0_0_11"/>
<reference evidence="1 2" key="1">
    <citation type="journal article" date="2012" name="Stand. Genomic Sci.">
        <title>Genome sequence of the ocean sediment bacterium Saccharomonospora marina type strain (XMU15(T)).</title>
        <authorList>
            <person name="Klenk H.P."/>
            <person name="Lu M."/>
            <person name="Lucas S."/>
            <person name="Lapidus A."/>
            <person name="Copeland A."/>
            <person name="Pitluck S."/>
            <person name="Goodwin L.A."/>
            <person name="Han C."/>
            <person name="Tapia R."/>
            <person name="Brambilla E.M."/>
            <person name="Potter G."/>
            <person name="Land M."/>
            <person name="Ivanova N."/>
            <person name="Rohde M."/>
            <person name="Goker M."/>
            <person name="Detter J.C."/>
            <person name="Li W.J."/>
            <person name="Kyrpides N.C."/>
            <person name="Woyke T."/>
        </authorList>
    </citation>
    <scope>NUCLEOTIDE SEQUENCE [LARGE SCALE GENOMIC DNA]</scope>
    <source>
        <strain evidence="1 2">XMU15</strain>
    </source>
</reference>
<dbReference type="OrthoDB" id="1438441at2"/>
<name>H5WWF4_9PSEU</name>
<gene>
    <name evidence="1" type="ORF">SacmaDRAFT_1155</name>
</gene>